<feature type="compositionally biased region" description="Low complexity" evidence="1">
    <location>
        <begin position="12"/>
        <end position="25"/>
    </location>
</feature>
<dbReference type="RefSeq" id="WP_201834870.1">
    <property type="nucleotide sequence ID" value="NZ_JAERRK010000005.1"/>
</dbReference>
<comment type="caution">
    <text evidence="2">The sequence shown here is derived from an EMBL/GenBank/DDBJ whole genome shotgun (WGS) entry which is preliminary data.</text>
</comment>
<dbReference type="Proteomes" id="UP000661858">
    <property type="component" value="Unassembled WGS sequence"/>
</dbReference>
<evidence type="ECO:0000313" key="3">
    <source>
        <dbReference type="Proteomes" id="UP000661858"/>
    </source>
</evidence>
<organism evidence="2 3">
    <name type="scientific">Streptomyces actinomycinicus</name>
    <dbReference type="NCBI Taxonomy" id="1695166"/>
    <lineage>
        <taxon>Bacteria</taxon>
        <taxon>Bacillati</taxon>
        <taxon>Actinomycetota</taxon>
        <taxon>Actinomycetes</taxon>
        <taxon>Kitasatosporales</taxon>
        <taxon>Streptomycetaceae</taxon>
        <taxon>Streptomyces</taxon>
    </lineage>
</organism>
<accession>A0A937JKN2</accession>
<keyword evidence="3" id="KW-1185">Reference proteome</keyword>
<evidence type="ECO:0000313" key="2">
    <source>
        <dbReference type="EMBL" id="MBL1082704.1"/>
    </source>
</evidence>
<protein>
    <submittedName>
        <fullName evidence="2">Ferredoxin reductase</fullName>
    </submittedName>
</protein>
<gene>
    <name evidence="2" type="ORF">JK359_12060</name>
</gene>
<feature type="region of interest" description="Disordered" evidence="1">
    <location>
        <begin position="1"/>
        <end position="43"/>
    </location>
</feature>
<dbReference type="AlphaFoldDB" id="A0A937JKN2"/>
<name>A0A937JKN2_9ACTN</name>
<reference evidence="2" key="1">
    <citation type="submission" date="2021-01" db="EMBL/GenBank/DDBJ databases">
        <title>WGS of actinomycetes isolated from Thailand.</title>
        <authorList>
            <person name="Thawai C."/>
        </authorList>
    </citation>
    <scope>NUCLEOTIDE SEQUENCE</scope>
    <source>
        <strain evidence="2">RCU-197</strain>
    </source>
</reference>
<dbReference type="EMBL" id="JAERRK010000005">
    <property type="protein sequence ID" value="MBL1082704.1"/>
    <property type="molecule type" value="Genomic_DNA"/>
</dbReference>
<proteinExistence type="predicted"/>
<sequence>MYDPNPDDARRAQVPRAAAARPVQAIPVGRSATRHAPAETAPS</sequence>
<evidence type="ECO:0000256" key="1">
    <source>
        <dbReference type="SAM" id="MobiDB-lite"/>
    </source>
</evidence>